<name>A0AAI8GV89_MAMSC</name>
<sequence>MMLPIEKGHIVDMLIGENKIGIFRVVKVEEKYIWGIKMDEYFIINNSNKVQHNHIQNTIINRVPIVEPFNIFGLEYDDNVYLESKHLAEIVLEYVIWGDESVLFRNQ</sequence>
<accession>A0AAI8GV89</accession>
<evidence type="ECO:0000313" key="2">
    <source>
        <dbReference type="Proteomes" id="UP000197058"/>
    </source>
</evidence>
<proteinExistence type="predicted"/>
<evidence type="ECO:0000313" key="1">
    <source>
        <dbReference type="EMBL" id="ASE35698.1"/>
    </source>
</evidence>
<keyword evidence="1" id="KW-0614">Plasmid</keyword>
<dbReference type="Proteomes" id="UP000197058">
    <property type="component" value="Plasmid unnamed1"/>
</dbReference>
<organism evidence="1 2">
    <name type="scientific">Mammaliicoccus sciuri</name>
    <name type="common">Staphylococcus sciuri</name>
    <dbReference type="NCBI Taxonomy" id="1296"/>
    <lineage>
        <taxon>Bacteria</taxon>
        <taxon>Bacillati</taxon>
        <taxon>Bacillota</taxon>
        <taxon>Bacilli</taxon>
        <taxon>Bacillales</taxon>
        <taxon>Staphylococcaceae</taxon>
        <taxon>Mammaliicoccus</taxon>
    </lineage>
</organism>
<dbReference type="EMBL" id="CP022047">
    <property type="protein sequence ID" value="ASE35698.1"/>
    <property type="molecule type" value="Genomic_DNA"/>
</dbReference>
<dbReference type="RefSeq" id="WP_088592790.1">
    <property type="nucleotide sequence ID" value="NZ_CP022047.2"/>
</dbReference>
<protein>
    <submittedName>
        <fullName evidence="1">Uncharacterized protein</fullName>
    </submittedName>
</protein>
<reference evidence="2" key="1">
    <citation type="submission" date="2017-06" db="EMBL/GenBank/DDBJ databases">
        <title>FDA dAtabase for Regulatory Grade micrObial Sequences (FDA-ARGOS): Supporting development and validation of Infectious Disease Dx tests.</title>
        <authorList>
            <person name="Goldberg B."/>
            <person name="Campos J."/>
            <person name="Tallon L."/>
            <person name="Sadzewicz L."/>
            <person name="Sengamalay N."/>
            <person name="Ott S."/>
            <person name="Godinez A."/>
            <person name="Nagaraj S."/>
            <person name="Vavikolanu K."/>
            <person name="Nadendla S."/>
            <person name="George J."/>
            <person name="Geyer C."/>
            <person name="Sichtig H."/>
        </authorList>
    </citation>
    <scope>NUCLEOTIDE SEQUENCE [LARGE SCALE GENOMIC DNA]</scope>
    <source>
        <strain evidence="2">FDAARGOS_285</strain>
        <plasmid evidence="2">unnamed1</plasmid>
    </source>
</reference>
<geneLocation type="plasmid" evidence="1 2">
    <name>unnamed1</name>
</geneLocation>
<dbReference type="AlphaFoldDB" id="A0AAI8GV89"/>
<gene>
    <name evidence="1" type="ORF">CEP64_13850</name>
</gene>
<dbReference type="KEGG" id="sscu:CEP64_13850"/>